<gene>
    <name evidence="1" type="ORF">I7X39_05295</name>
</gene>
<dbReference type="AlphaFoldDB" id="A0A931IYV7"/>
<evidence type="ECO:0000313" key="1">
    <source>
        <dbReference type="EMBL" id="MBH9576321.1"/>
    </source>
</evidence>
<reference evidence="1" key="1">
    <citation type="submission" date="2020-12" db="EMBL/GenBank/DDBJ databases">
        <title>The genome sequence of Inhella sp. 1Y17.</title>
        <authorList>
            <person name="Liu Y."/>
        </authorList>
    </citation>
    <scope>NUCLEOTIDE SEQUENCE</scope>
    <source>
        <strain evidence="1">1Y17</strain>
    </source>
</reference>
<dbReference type="EMBL" id="JAEDAK010000003">
    <property type="protein sequence ID" value="MBH9576321.1"/>
    <property type="molecule type" value="Genomic_DNA"/>
</dbReference>
<protein>
    <submittedName>
        <fullName evidence="1">Uncharacterized protein</fullName>
    </submittedName>
</protein>
<dbReference type="RefSeq" id="WP_198109944.1">
    <property type="nucleotide sequence ID" value="NZ_JAEDAK010000003.1"/>
</dbReference>
<comment type="caution">
    <text evidence="1">The sequence shown here is derived from an EMBL/GenBank/DDBJ whole genome shotgun (WGS) entry which is preliminary data.</text>
</comment>
<accession>A0A931IYV7</accession>
<dbReference type="Proteomes" id="UP000613266">
    <property type="component" value="Unassembled WGS sequence"/>
</dbReference>
<proteinExistence type="predicted"/>
<name>A0A931IYV7_9BURK</name>
<sequence>MVIKQVKHWMKLRANAAAWKAITDWAEAREARFDQNEEGDGFLIDEPKNPLGHLRIEWGPSQRAYIEGQELRLRWELGVHPELQMMAIERELRDVLEKAVFEAYTDTLQTRIDTDTPEEMRWLVMFQQIENWKSKLARARFSVCSVTKEVAAAWCDDALSDALALASQDLVAQGQPFVMLTQRGNLYVRTAAAQPTLDQIKNIVSLAEVAAKGAKRVDQLLGEAATWPNTASSAWQPSTRSPEPDA</sequence>
<keyword evidence="2" id="KW-1185">Reference proteome</keyword>
<evidence type="ECO:0000313" key="2">
    <source>
        <dbReference type="Proteomes" id="UP000613266"/>
    </source>
</evidence>
<organism evidence="1 2">
    <name type="scientific">Inhella proteolytica</name>
    <dbReference type="NCBI Taxonomy" id="2795029"/>
    <lineage>
        <taxon>Bacteria</taxon>
        <taxon>Pseudomonadati</taxon>
        <taxon>Pseudomonadota</taxon>
        <taxon>Betaproteobacteria</taxon>
        <taxon>Burkholderiales</taxon>
        <taxon>Sphaerotilaceae</taxon>
        <taxon>Inhella</taxon>
    </lineage>
</organism>